<evidence type="ECO:0000256" key="1">
    <source>
        <dbReference type="ARBA" id="ARBA00022485"/>
    </source>
</evidence>
<organism evidence="7 8">
    <name type="scientific">Raoultibacter timonensis</name>
    <dbReference type="NCBI Taxonomy" id="1907662"/>
    <lineage>
        <taxon>Bacteria</taxon>
        <taxon>Bacillati</taxon>
        <taxon>Actinomycetota</taxon>
        <taxon>Coriobacteriia</taxon>
        <taxon>Eggerthellales</taxon>
        <taxon>Eggerthellaceae</taxon>
        <taxon>Raoultibacter</taxon>
    </lineage>
</organism>
<dbReference type="Pfam" id="PF00384">
    <property type="entry name" value="Molybdopterin"/>
    <property type="match status" value="1"/>
</dbReference>
<dbReference type="InterPro" id="IPR041924">
    <property type="entry name" value="Formate_Dh-H_N"/>
</dbReference>
<evidence type="ECO:0000256" key="4">
    <source>
        <dbReference type="ARBA" id="ARBA00023004"/>
    </source>
</evidence>
<dbReference type="Gene3D" id="2.20.25.90">
    <property type="entry name" value="ADC-like domains"/>
    <property type="match status" value="1"/>
</dbReference>
<dbReference type="Proteomes" id="UP001320544">
    <property type="component" value="Chromosome"/>
</dbReference>
<evidence type="ECO:0000313" key="8">
    <source>
        <dbReference type="Proteomes" id="UP001320544"/>
    </source>
</evidence>
<keyword evidence="8" id="KW-1185">Reference proteome</keyword>
<dbReference type="Pfam" id="PF04879">
    <property type="entry name" value="Molybdop_Fe4S4"/>
    <property type="match status" value="1"/>
</dbReference>
<dbReference type="PANTHER" id="PTHR43105">
    <property type="entry name" value="RESPIRATORY NITRATE REDUCTASE"/>
    <property type="match status" value="1"/>
</dbReference>
<keyword evidence="1" id="KW-0004">4Fe-4S</keyword>
<dbReference type="Gene3D" id="2.40.40.20">
    <property type="match status" value="1"/>
</dbReference>
<dbReference type="CDD" id="cd02753">
    <property type="entry name" value="MopB_Formate-Dh-H"/>
    <property type="match status" value="1"/>
</dbReference>
<name>A0ABM7WFU5_9ACTN</name>
<evidence type="ECO:0000256" key="5">
    <source>
        <dbReference type="ARBA" id="ARBA00023014"/>
    </source>
</evidence>
<gene>
    <name evidence="7" type="primary">fdhF_1</name>
    <name evidence="7" type="ORF">CE91St30_04320</name>
</gene>
<dbReference type="Gene3D" id="3.40.50.740">
    <property type="match status" value="1"/>
</dbReference>
<dbReference type="Gene3D" id="3.40.228.10">
    <property type="entry name" value="Dimethylsulfoxide Reductase, domain 2"/>
    <property type="match status" value="1"/>
</dbReference>
<dbReference type="RefSeq" id="WP_244411575.1">
    <property type="nucleotide sequence ID" value="NZ_AP025564.1"/>
</dbReference>
<proteinExistence type="predicted"/>
<keyword evidence="4" id="KW-0408">Iron</keyword>
<keyword evidence="5" id="KW-0411">Iron-sulfur</keyword>
<reference evidence="7 8" key="1">
    <citation type="submission" date="2022-01" db="EMBL/GenBank/DDBJ databases">
        <title>Novel bile acid biosynthetic pathways are enriched in the microbiome of centenarians.</title>
        <authorList>
            <person name="Sato Y."/>
            <person name="Atarashi K."/>
            <person name="Plichta R.D."/>
            <person name="Arai Y."/>
            <person name="Sasajima S."/>
            <person name="Kearney M.S."/>
            <person name="Suda W."/>
            <person name="Takeshita K."/>
            <person name="Sasaki T."/>
            <person name="Okamoto S."/>
            <person name="Skelly N.A."/>
            <person name="Okamura Y."/>
            <person name="Vlamakis H."/>
            <person name="Li Y."/>
            <person name="Tanoue T."/>
            <person name="Takei H."/>
            <person name="Nittono H."/>
            <person name="Narushima S."/>
            <person name="Irie J."/>
            <person name="Itoh H."/>
            <person name="Moriya K."/>
            <person name="Sugiura Y."/>
            <person name="Suematsu M."/>
            <person name="Moritoki N."/>
            <person name="Shibata S."/>
            <person name="Littman R.D."/>
            <person name="Fischbach A.M."/>
            <person name="Uwamino Y."/>
            <person name="Inoue T."/>
            <person name="Honda A."/>
            <person name="Hattori M."/>
            <person name="Murai T."/>
            <person name="Xavier J.R."/>
            <person name="Hirose N."/>
            <person name="Honda K."/>
        </authorList>
    </citation>
    <scope>NUCLEOTIDE SEQUENCE [LARGE SCALE GENOMIC DNA]</scope>
    <source>
        <strain evidence="7 8">CE91-St30</strain>
    </source>
</reference>
<accession>A0ABM7WFU5</accession>
<evidence type="ECO:0000313" key="7">
    <source>
        <dbReference type="EMBL" id="BDE95099.1"/>
    </source>
</evidence>
<evidence type="ECO:0000256" key="3">
    <source>
        <dbReference type="ARBA" id="ARBA00023002"/>
    </source>
</evidence>
<keyword evidence="3" id="KW-0560">Oxidoreductase</keyword>
<dbReference type="PANTHER" id="PTHR43105:SF14">
    <property type="entry name" value="FORMATE DEHYDROGENASE H"/>
    <property type="match status" value="1"/>
</dbReference>
<dbReference type="InterPro" id="IPR006657">
    <property type="entry name" value="MoPterin_dinucl-bd_dom"/>
</dbReference>
<dbReference type="EMBL" id="AP025564">
    <property type="protein sequence ID" value="BDE95099.1"/>
    <property type="molecule type" value="Genomic_DNA"/>
</dbReference>
<dbReference type="PROSITE" id="PS51669">
    <property type="entry name" value="4FE4S_MOW_BIS_MGD"/>
    <property type="match status" value="1"/>
</dbReference>
<dbReference type="InterPro" id="IPR050123">
    <property type="entry name" value="Prok_molybdopt-oxidoreductase"/>
</dbReference>
<dbReference type="InterPro" id="IPR006656">
    <property type="entry name" value="Mopterin_OxRdtase"/>
</dbReference>
<dbReference type="SUPFAM" id="SSF53706">
    <property type="entry name" value="Formate dehydrogenase/DMSO reductase, domains 1-3"/>
    <property type="match status" value="1"/>
</dbReference>
<dbReference type="Pfam" id="PF01568">
    <property type="entry name" value="Molydop_binding"/>
    <property type="match status" value="1"/>
</dbReference>
<dbReference type="InterPro" id="IPR006478">
    <property type="entry name" value="Formate_DH_asu"/>
</dbReference>
<feature type="domain" description="4Fe-4S Mo/W bis-MGD-type" evidence="6">
    <location>
        <begin position="1"/>
        <end position="56"/>
    </location>
</feature>
<evidence type="ECO:0000259" key="6">
    <source>
        <dbReference type="PROSITE" id="PS51669"/>
    </source>
</evidence>
<dbReference type="SMART" id="SM00926">
    <property type="entry name" value="Molybdop_Fe4S4"/>
    <property type="match status" value="1"/>
</dbReference>
<sequence>MEKHMTVCPYCGAGCKMNLIVENGVIVDAEPLDGVTNEGNLCLKGLSGFDFVNDTKILTPRILYPMIRRTKGADLKRVTWDEALDFTAQKLLEIKEKYGPDSIMLTGSSRGPGNEANYVMQKFTRACVGTNNIDNCARTCHAPSVIGLMDTIGSGAMSVSIPGLEEAACIMLFGYNPAASHPIVARRIVKAREKGARIIVCDPRVIETARIADIHIQMKNGSNLALLNAMAYTIVEEGLVDKAFVDAHTKGYESWLDVVMQYPPEAVEDTVGVSADLIREAARTYAQAETSIIGWGMGVTQQRQGVQTVHAIASLACVTGKIGKPHCGVAPVRGQNNVQGSCDMGMLPNLYPGYQKVGDSKVRAKFAKAWNVSVEQLSNKEGYKLTDLPHGVKDGTIKAFYNFGEDPLQTEPDSADMEKTLKDLEFFISQDIFMTQTTALADVVFPATSWGEHEGVFTASDRTFQRFTAAVPPKGECKHDWEIFQELSCRMGYPMRYRNTKEIWDEIREVCPQFYGATYEKMEGLGYAQWPIPDVDGEGTPDLYLGGTFNTSDGRALLLSHRWVAPTEEPDDGYPLVLCTVREVGHYSCRSMTGNCRALAQLADEPGYVHINPIDAESRGIRDEELVWVYSRRGKVITRASIDERINAGAVYMTYQWWIGKCNDLTMHVTDPLSGTPEDKFSSCDVASIGDQVWAEQHMEMLYNELKARLAAEAAHQDEPLPSYAEIQ</sequence>
<protein>
    <submittedName>
        <fullName evidence="7">Formate dehydrogenase subunit alpha</fullName>
    </submittedName>
</protein>
<keyword evidence="2" id="KW-0479">Metal-binding</keyword>
<dbReference type="NCBIfam" id="TIGR01591">
    <property type="entry name" value="Fdh-alpha"/>
    <property type="match status" value="1"/>
</dbReference>
<dbReference type="InterPro" id="IPR009010">
    <property type="entry name" value="Asp_de-COase-like_dom_sf"/>
</dbReference>
<dbReference type="SUPFAM" id="SSF50692">
    <property type="entry name" value="ADC-like"/>
    <property type="match status" value="1"/>
</dbReference>
<evidence type="ECO:0000256" key="2">
    <source>
        <dbReference type="ARBA" id="ARBA00022723"/>
    </source>
</evidence>
<dbReference type="InterPro" id="IPR006963">
    <property type="entry name" value="Mopterin_OxRdtase_4Fe-4S_dom"/>
</dbReference>